<comment type="caution">
    <text evidence="10">The sequence shown here is derived from an EMBL/GenBank/DDBJ whole genome shotgun (WGS) entry which is preliminary data.</text>
</comment>
<evidence type="ECO:0000256" key="4">
    <source>
        <dbReference type="ARBA" id="ARBA00022695"/>
    </source>
</evidence>
<evidence type="ECO:0000256" key="2">
    <source>
        <dbReference type="ARBA" id="ARBA00012417"/>
    </source>
</evidence>
<name>A0ABS6F2V9_9CLOT</name>
<evidence type="ECO:0000313" key="10">
    <source>
        <dbReference type="EMBL" id="MBU5592608.1"/>
    </source>
</evidence>
<accession>A0ABS6F2V9</accession>
<dbReference type="SMART" id="SM00481">
    <property type="entry name" value="POLIIIAc"/>
    <property type="match status" value="1"/>
</dbReference>
<dbReference type="Pfam" id="PF14579">
    <property type="entry name" value="HHH_6"/>
    <property type="match status" value="1"/>
</dbReference>
<dbReference type="Pfam" id="PF07733">
    <property type="entry name" value="DNA_pol3_alpha"/>
    <property type="match status" value="1"/>
</dbReference>
<gene>
    <name evidence="10" type="ORF">KQI89_12655</name>
</gene>
<dbReference type="GO" id="GO:0003887">
    <property type="term" value="F:DNA-directed DNA polymerase activity"/>
    <property type="evidence" value="ECO:0007669"/>
    <property type="project" value="UniProtKB-EC"/>
</dbReference>
<reference evidence="10 11" key="1">
    <citation type="submission" date="2021-06" db="EMBL/GenBank/DDBJ databases">
        <authorList>
            <person name="Sun Q."/>
            <person name="Li D."/>
        </authorList>
    </citation>
    <scope>NUCLEOTIDE SEQUENCE [LARGE SCALE GENOMIC DNA]</scope>
    <source>
        <strain evidence="10 11">MSJ-4</strain>
    </source>
</reference>
<dbReference type="PANTHER" id="PTHR32294">
    <property type="entry name" value="DNA POLYMERASE III SUBUNIT ALPHA"/>
    <property type="match status" value="1"/>
</dbReference>
<feature type="domain" description="Polymerase/histidinol phosphatase N-terminal" evidence="9">
    <location>
        <begin position="22"/>
        <end position="89"/>
    </location>
</feature>
<evidence type="ECO:0000256" key="6">
    <source>
        <dbReference type="ARBA" id="ARBA00022932"/>
    </source>
</evidence>
<dbReference type="Pfam" id="PF17657">
    <property type="entry name" value="DNA_pol3_finger"/>
    <property type="match status" value="1"/>
</dbReference>
<sequence length="1213" mass="138428">MQETSREYDVKNLEDFNKKKFCHLHLHTEYSLLDGSGKIPKIISKAKELGMESIAITDHGTMYGCVDFYKAAKDAGIKPILGSEVYVVPKSLHIKQNDEENETHHLVLLVKNEKGYENLMKIVSKASIEGFYYKPRTDHDYLKSHSEGLIALSACLGGEVQSSLLKGNKNKAKEAALFYKETFKDGFYLELQYHGLEEQRKVNEELIEMSKELEIPLVATNDVHYINKEDSKSHDILLCIQTAKTVEEENRMRYPSDQFYLKSPEEMWRQFSYIKEALDNTIKIAEQCNFDYEFHKSKLPKFPLPEGWDPFEYLKETCYKGLVERYEVFNEVKGDSFNLPKVYEIANGCKEAKEYVERLDYELGVINQMGYVDYFLIVWDFIRFAVENGIPTGPGRGSAAGSLVAYTLGITKIDPIKYGLIFERFLNPERVSMPDIDSDFCYERRQDIIDYVVEKYGKDNVSQIITFGTMAARACIRDVGRAMNYSYQEVDRIAKMIPTMLNITIDRALDINPELQKAYDEEIRVKELIDVSRSLEGLPRHSSTHAAGVVIASKPLVNYVPLQRNEGMVVTQFTMGTLEELGLLKMDFLGLRTLTVMRDAVDMIKVNRGIQIDLDKLDFEDRHVYKMIGEGKTVGVFQLESAGMTNFMKELKPDSLEDIIAGISLYRPGPMAEIPRYIESKKTPEKLSYETPELESILDVTYGVMVYQEQVMEIVRKLAGYSMGRSDLVRRAMSKKKHKVMEEERRNFIYGVVDENGNVEVPGCVRGGISEEIANKIFDQMMDFASYAFNKSHAAAYAVIGYQTAYLMKYYPVEYIAAMLNSVMGINEKVASYIRFAESLGIQVLPPDINESYGKFTVKDDTIRFGLGSVKNVGLNVVENIVYAREKKGKFISLFDFSNKIDPSAINKRAVESLIKAGAFDNLNIFRSQMLAVHEKMLEGVSNQKKKNIEGQVSLFSAISNTEEQFQIKYPNIKEFDKKYMLAMEKEMTGLYLTGHPLDEYEKTLSLQTSTTISKIFSDYDELYGEEALLKNTDIESMDKVQVGRVIGTLKDGEKVAIGGIISDFNRKITRNNSMMAFIRLEDLTGSIESIVFPKSYERLAPLIEEDSLIVIKGRLSMNEDEDPKVICEDIIPLEKVDSSKLYIMVEDEKTARNIIKELKIIFSKYKGNTPVYLFAAKERIPFRLSRDGWVDLDSGIVELLKSKFGEDRVKVT</sequence>
<dbReference type="Pfam" id="PF01336">
    <property type="entry name" value="tRNA_anti-codon"/>
    <property type="match status" value="1"/>
</dbReference>
<dbReference type="InterPro" id="IPR011708">
    <property type="entry name" value="DNA_pol3_alpha_NTPase_dom"/>
</dbReference>
<keyword evidence="4 10" id="KW-0548">Nucleotidyltransferase</keyword>
<dbReference type="NCBIfam" id="NF004226">
    <property type="entry name" value="PRK05673.1"/>
    <property type="match status" value="1"/>
</dbReference>
<comment type="subcellular location">
    <subcellularLocation>
        <location evidence="1">Cytoplasm</location>
    </subcellularLocation>
</comment>
<comment type="catalytic activity">
    <reaction evidence="8">
        <text>DNA(n) + a 2'-deoxyribonucleoside 5'-triphosphate = DNA(n+1) + diphosphate</text>
        <dbReference type="Rhea" id="RHEA:22508"/>
        <dbReference type="Rhea" id="RHEA-COMP:17339"/>
        <dbReference type="Rhea" id="RHEA-COMP:17340"/>
        <dbReference type="ChEBI" id="CHEBI:33019"/>
        <dbReference type="ChEBI" id="CHEBI:61560"/>
        <dbReference type="ChEBI" id="CHEBI:173112"/>
        <dbReference type="EC" id="2.7.7.7"/>
    </reaction>
</comment>
<dbReference type="InterPro" id="IPR003141">
    <property type="entry name" value="Pol/His_phosphatase_N"/>
</dbReference>
<dbReference type="EC" id="2.7.7.7" evidence="2"/>
<dbReference type="EMBL" id="JAHLQL010000004">
    <property type="protein sequence ID" value="MBU5592608.1"/>
    <property type="molecule type" value="Genomic_DNA"/>
</dbReference>
<evidence type="ECO:0000256" key="5">
    <source>
        <dbReference type="ARBA" id="ARBA00022705"/>
    </source>
</evidence>
<dbReference type="NCBIfam" id="NF005298">
    <property type="entry name" value="PRK06826.1"/>
    <property type="match status" value="1"/>
</dbReference>
<evidence type="ECO:0000256" key="1">
    <source>
        <dbReference type="ARBA" id="ARBA00004496"/>
    </source>
</evidence>
<comment type="function">
    <text evidence="7">DNA polymerase III is a complex, multichain enzyme responsible for most of the replicative synthesis in bacteria. This DNA polymerase also exhibits 3' to 5' exonuclease activity. The alpha chain is the DNA polymerase.</text>
</comment>
<keyword evidence="5" id="KW-0235">DNA replication</keyword>
<dbReference type="CDD" id="cd04485">
    <property type="entry name" value="DnaE_OBF"/>
    <property type="match status" value="1"/>
</dbReference>
<dbReference type="PANTHER" id="PTHR32294:SF0">
    <property type="entry name" value="DNA POLYMERASE III SUBUNIT ALPHA"/>
    <property type="match status" value="1"/>
</dbReference>
<evidence type="ECO:0000256" key="7">
    <source>
        <dbReference type="ARBA" id="ARBA00025611"/>
    </source>
</evidence>
<dbReference type="NCBIfam" id="TIGR00594">
    <property type="entry name" value="polc"/>
    <property type="match status" value="1"/>
</dbReference>
<dbReference type="InterPro" id="IPR004013">
    <property type="entry name" value="PHP_dom"/>
</dbReference>
<dbReference type="InterPro" id="IPR029460">
    <property type="entry name" value="DNAPol_HHH"/>
</dbReference>
<organism evidence="10 11">
    <name type="scientific">Clostridium simiarum</name>
    <dbReference type="NCBI Taxonomy" id="2841506"/>
    <lineage>
        <taxon>Bacteria</taxon>
        <taxon>Bacillati</taxon>
        <taxon>Bacillota</taxon>
        <taxon>Clostridia</taxon>
        <taxon>Eubacteriales</taxon>
        <taxon>Clostridiaceae</taxon>
        <taxon>Clostridium</taxon>
    </lineage>
</organism>
<dbReference type="InterPro" id="IPR040982">
    <property type="entry name" value="DNA_pol3_finger"/>
</dbReference>
<keyword evidence="11" id="KW-1185">Reference proteome</keyword>
<dbReference type="InterPro" id="IPR004365">
    <property type="entry name" value="NA-bd_OB_tRNA"/>
</dbReference>
<evidence type="ECO:0000313" key="11">
    <source>
        <dbReference type="Proteomes" id="UP000736583"/>
    </source>
</evidence>
<keyword evidence="3 10" id="KW-0808">Transferase</keyword>
<evidence type="ECO:0000256" key="8">
    <source>
        <dbReference type="ARBA" id="ARBA00049244"/>
    </source>
</evidence>
<keyword evidence="6" id="KW-0239">DNA-directed DNA polymerase</keyword>
<proteinExistence type="predicted"/>
<dbReference type="Proteomes" id="UP000736583">
    <property type="component" value="Unassembled WGS sequence"/>
</dbReference>
<protein>
    <recommendedName>
        <fullName evidence="2">DNA-directed DNA polymerase</fullName>
        <ecNumber evidence="2">2.7.7.7</ecNumber>
    </recommendedName>
</protein>
<evidence type="ECO:0000256" key="3">
    <source>
        <dbReference type="ARBA" id="ARBA00022679"/>
    </source>
</evidence>
<dbReference type="CDD" id="cd12113">
    <property type="entry name" value="PHP_PolIIIA_DnaE3"/>
    <property type="match status" value="1"/>
</dbReference>
<dbReference type="RefSeq" id="WP_216457455.1">
    <property type="nucleotide sequence ID" value="NZ_JAHLQL010000004.1"/>
</dbReference>
<dbReference type="Pfam" id="PF02811">
    <property type="entry name" value="PHP"/>
    <property type="match status" value="1"/>
</dbReference>
<dbReference type="InterPro" id="IPR004805">
    <property type="entry name" value="DnaE2/DnaE/PolC"/>
</dbReference>
<evidence type="ECO:0000259" key="9">
    <source>
        <dbReference type="SMART" id="SM00481"/>
    </source>
</evidence>